<dbReference type="Proteomes" id="UP000799423">
    <property type="component" value="Unassembled WGS sequence"/>
</dbReference>
<evidence type="ECO:0000313" key="3">
    <source>
        <dbReference type="Proteomes" id="UP000799423"/>
    </source>
</evidence>
<reference evidence="2" key="1">
    <citation type="submission" date="2020-01" db="EMBL/GenBank/DDBJ databases">
        <authorList>
            <consortium name="DOE Joint Genome Institute"/>
            <person name="Haridas S."/>
            <person name="Albert R."/>
            <person name="Binder M."/>
            <person name="Bloem J."/>
            <person name="Labutti K."/>
            <person name="Salamov A."/>
            <person name="Andreopoulos B."/>
            <person name="Baker S.E."/>
            <person name="Barry K."/>
            <person name="Bills G."/>
            <person name="Bluhm B.H."/>
            <person name="Cannon C."/>
            <person name="Castanera R."/>
            <person name="Culley D.E."/>
            <person name="Daum C."/>
            <person name="Ezra D."/>
            <person name="Gonzalez J.B."/>
            <person name="Henrissat B."/>
            <person name="Kuo A."/>
            <person name="Liang C."/>
            <person name="Lipzen A."/>
            <person name="Lutzoni F."/>
            <person name="Magnuson J."/>
            <person name="Mondo S."/>
            <person name="Nolan M."/>
            <person name="Ohm R."/>
            <person name="Pangilinan J."/>
            <person name="Park H.-J."/>
            <person name="Ramirez L."/>
            <person name="Alfaro M."/>
            <person name="Sun H."/>
            <person name="Tritt A."/>
            <person name="Yoshinaga Y."/>
            <person name="Zwiers L.-H."/>
            <person name="Turgeon B.G."/>
            <person name="Goodwin S.B."/>
            <person name="Spatafora J.W."/>
            <person name="Crous P.W."/>
            <person name="Grigoriev I.V."/>
        </authorList>
    </citation>
    <scope>NUCLEOTIDE SEQUENCE</scope>
    <source>
        <strain evidence="2">IPT5</strain>
    </source>
</reference>
<dbReference type="AlphaFoldDB" id="A0A6A7BET8"/>
<name>A0A6A7BET8_9PLEO</name>
<accession>A0A6A7BET8</accession>
<evidence type="ECO:0000256" key="1">
    <source>
        <dbReference type="SAM" id="MobiDB-lite"/>
    </source>
</evidence>
<sequence length="157" mass="17004">MTGCSLIEGGRVWPGVPCEGTTRHATVPETMPDSVHRRPRWAAALNRGSDAARGRQTGGGLGQAAESVKEGRLEQAVPQQQHRGCAAPTPPRSTWWRFSMARRWATLDCRLRPGRVEGGGHDAGVVWFGCALVCTGVHWRGLACTGDWGWMGLFRSG</sequence>
<evidence type="ECO:0000313" key="2">
    <source>
        <dbReference type="EMBL" id="KAF2854006.1"/>
    </source>
</evidence>
<proteinExistence type="predicted"/>
<dbReference type="EMBL" id="MU006294">
    <property type="protein sequence ID" value="KAF2854006.1"/>
    <property type="molecule type" value="Genomic_DNA"/>
</dbReference>
<keyword evidence="3" id="KW-1185">Reference proteome</keyword>
<protein>
    <submittedName>
        <fullName evidence="2">Uncharacterized protein</fullName>
    </submittedName>
</protein>
<organism evidence="2 3">
    <name type="scientific">Plenodomus tracheiphilus IPT5</name>
    <dbReference type="NCBI Taxonomy" id="1408161"/>
    <lineage>
        <taxon>Eukaryota</taxon>
        <taxon>Fungi</taxon>
        <taxon>Dikarya</taxon>
        <taxon>Ascomycota</taxon>
        <taxon>Pezizomycotina</taxon>
        <taxon>Dothideomycetes</taxon>
        <taxon>Pleosporomycetidae</taxon>
        <taxon>Pleosporales</taxon>
        <taxon>Pleosporineae</taxon>
        <taxon>Leptosphaeriaceae</taxon>
        <taxon>Plenodomus</taxon>
    </lineage>
</organism>
<gene>
    <name evidence="2" type="ORF">T440DRAFT_296468</name>
</gene>
<feature type="region of interest" description="Disordered" evidence="1">
    <location>
        <begin position="47"/>
        <end position="71"/>
    </location>
</feature>